<evidence type="ECO:0000313" key="2">
    <source>
        <dbReference type="Proteomes" id="UP000076842"/>
    </source>
</evidence>
<reference evidence="1 2" key="1">
    <citation type="journal article" date="2016" name="Mol. Biol. Evol.">
        <title>Comparative Genomics of Early-Diverging Mushroom-Forming Fungi Provides Insights into the Origins of Lignocellulose Decay Capabilities.</title>
        <authorList>
            <person name="Nagy L.G."/>
            <person name="Riley R."/>
            <person name="Tritt A."/>
            <person name="Adam C."/>
            <person name="Daum C."/>
            <person name="Floudas D."/>
            <person name="Sun H."/>
            <person name="Yadav J.S."/>
            <person name="Pangilinan J."/>
            <person name="Larsson K.H."/>
            <person name="Matsuura K."/>
            <person name="Barry K."/>
            <person name="Labutti K."/>
            <person name="Kuo R."/>
            <person name="Ohm R.A."/>
            <person name="Bhattacharya S.S."/>
            <person name="Shirouzu T."/>
            <person name="Yoshinaga Y."/>
            <person name="Martin F.M."/>
            <person name="Grigoriev I.V."/>
            <person name="Hibbett D.S."/>
        </authorList>
    </citation>
    <scope>NUCLEOTIDE SEQUENCE [LARGE SCALE GENOMIC DNA]</scope>
    <source>
        <strain evidence="1 2">HHB12733</strain>
    </source>
</reference>
<dbReference type="Proteomes" id="UP000076842">
    <property type="component" value="Unassembled WGS sequence"/>
</dbReference>
<protein>
    <submittedName>
        <fullName evidence="1">Uncharacterized protein</fullName>
    </submittedName>
</protein>
<dbReference type="EMBL" id="KV423942">
    <property type="protein sequence ID" value="KZT59274.1"/>
    <property type="molecule type" value="Genomic_DNA"/>
</dbReference>
<proteinExistence type="predicted"/>
<evidence type="ECO:0000313" key="1">
    <source>
        <dbReference type="EMBL" id="KZT59274.1"/>
    </source>
</evidence>
<sequence length="152" mass="17634">MEDPPSAPLSNDDDLLLATQNLAHSMEKLVEHRIVAQNRLMGQEELLDPEMEAETEKEWSNMNILKQTMVNLSVSSPMESEWTEDDIKEIEEPMISEKEALASLVELARLFKKQSKTEFTEALMVFASLRHTLLQQQAEKCHQRKLNDWFVY</sequence>
<accession>A0A165HGK5</accession>
<name>A0A165HGK5_9BASI</name>
<dbReference type="InParanoid" id="A0A165HGK5"/>
<gene>
    <name evidence="1" type="ORF">CALCODRAFT_481681</name>
</gene>
<dbReference type="AlphaFoldDB" id="A0A165HGK5"/>
<keyword evidence="2" id="KW-1185">Reference proteome</keyword>
<organism evidence="1 2">
    <name type="scientific">Calocera cornea HHB12733</name>
    <dbReference type="NCBI Taxonomy" id="1353952"/>
    <lineage>
        <taxon>Eukaryota</taxon>
        <taxon>Fungi</taxon>
        <taxon>Dikarya</taxon>
        <taxon>Basidiomycota</taxon>
        <taxon>Agaricomycotina</taxon>
        <taxon>Dacrymycetes</taxon>
        <taxon>Dacrymycetales</taxon>
        <taxon>Dacrymycetaceae</taxon>
        <taxon>Calocera</taxon>
    </lineage>
</organism>